<feature type="non-terminal residue" evidence="7">
    <location>
        <position position="443"/>
    </location>
</feature>
<dbReference type="SUPFAM" id="SSF56601">
    <property type="entry name" value="beta-lactamase/transpeptidase-like"/>
    <property type="match status" value="1"/>
</dbReference>
<reference evidence="7 8" key="1">
    <citation type="journal article" date="2021" name="Elife">
        <title>Chloroplast acquisition without the gene transfer in kleptoplastic sea slugs, Plakobranchus ocellatus.</title>
        <authorList>
            <person name="Maeda T."/>
            <person name="Takahashi S."/>
            <person name="Yoshida T."/>
            <person name="Shimamura S."/>
            <person name="Takaki Y."/>
            <person name="Nagai Y."/>
            <person name="Toyoda A."/>
            <person name="Suzuki Y."/>
            <person name="Arimoto A."/>
            <person name="Ishii H."/>
            <person name="Satoh N."/>
            <person name="Nishiyama T."/>
            <person name="Hasebe M."/>
            <person name="Maruyama T."/>
            <person name="Minagawa J."/>
            <person name="Obokata J."/>
            <person name="Shigenobu S."/>
        </authorList>
    </citation>
    <scope>NUCLEOTIDE SEQUENCE [LARGE SCALE GENOMIC DNA]</scope>
</reference>
<evidence type="ECO:0000313" key="7">
    <source>
        <dbReference type="EMBL" id="GFR81899.1"/>
    </source>
</evidence>
<sequence length="443" mass="49695">MESSKPSTSTESLPPSHRDANPKEQSAKRTAESTQGMTSDSPSETRPLKKMKVSHHTDKMLPLTEDKINDVFKKIFADGKIHGLSPSNISATKQPLWFKSRWVWKAISIFDNAVREASKRQKEAVTLNQLLQKTITKDPYLNLVVKRSILQALALPEELSGLDTKSKATIKLWLRYTFATEGFDVNNEWLDEWLYEQASTIACNPSLFYKFVETENLHPYKKDIDTQAMTSIGLKEKDLTIDEKPKILEEIIEEIRPTLGEGAVADYIPALAEVDPCQFGIAISTMDGEDFAAGDAFKPFSIQSISKVFNLALAMRLCDDDLWSRVGVEPSGNAFNSLSQLEYEHGIPRNPFINAGALVITDSIISRSSEPVDVILEFARSCAGNPEITYNEEVFRSELAHGHRNRALINYLCSFDNIANDTEQILTTYFYQCSLAMTCMDLA</sequence>
<gene>
    <name evidence="7" type="ORF">ElyMa_005937000</name>
</gene>
<protein>
    <recommendedName>
        <fullName evidence="3">glutaminase</fullName>
        <ecNumber evidence="3">3.5.1.2</ecNumber>
    </recommendedName>
</protein>
<organism evidence="7 8">
    <name type="scientific">Elysia marginata</name>
    <dbReference type="NCBI Taxonomy" id="1093978"/>
    <lineage>
        <taxon>Eukaryota</taxon>
        <taxon>Metazoa</taxon>
        <taxon>Spiralia</taxon>
        <taxon>Lophotrochozoa</taxon>
        <taxon>Mollusca</taxon>
        <taxon>Gastropoda</taxon>
        <taxon>Heterobranchia</taxon>
        <taxon>Euthyneura</taxon>
        <taxon>Panpulmonata</taxon>
        <taxon>Sacoglossa</taxon>
        <taxon>Placobranchoidea</taxon>
        <taxon>Plakobranchidae</taxon>
        <taxon>Elysia</taxon>
    </lineage>
</organism>
<dbReference type="Pfam" id="PF04960">
    <property type="entry name" value="Glutaminase"/>
    <property type="match status" value="1"/>
</dbReference>
<dbReference type="GO" id="GO:0006537">
    <property type="term" value="P:glutamate biosynthetic process"/>
    <property type="evidence" value="ECO:0007669"/>
    <property type="project" value="TreeGrafter"/>
</dbReference>
<dbReference type="Proteomes" id="UP000762676">
    <property type="component" value="Unassembled WGS sequence"/>
</dbReference>
<keyword evidence="8" id="KW-1185">Reference proteome</keyword>
<dbReference type="PANTHER" id="PTHR12544:SF29">
    <property type="entry name" value="GLUTAMINASE"/>
    <property type="match status" value="1"/>
</dbReference>
<feature type="compositionally biased region" description="Polar residues" evidence="6">
    <location>
        <begin position="1"/>
        <end position="13"/>
    </location>
</feature>
<comment type="catalytic activity">
    <reaction evidence="5">
        <text>L-glutamine + H2O = L-glutamate + NH4(+)</text>
        <dbReference type="Rhea" id="RHEA:15889"/>
        <dbReference type="ChEBI" id="CHEBI:15377"/>
        <dbReference type="ChEBI" id="CHEBI:28938"/>
        <dbReference type="ChEBI" id="CHEBI:29985"/>
        <dbReference type="ChEBI" id="CHEBI:58359"/>
        <dbReference type="EC" id="3.5.1.2"/>
    </reaction>
</comment>
<dbReference type="InterPro" id="IPR012338">
    <property type="entry name" value="Beta-lactam/transpept-like"/>
</dbReference>
<accession>A0AAV4G9L4</accession>
<evidence type="ECO:0000256" key="2">
    <source>
        <dbReference type="ARBA" id="ARBA00011881"/>
    </source>
</evidence>
<evidence type="ECO:0000256" key="5">
    <source>
        <dbReference type="ARBA" id="ARBA00049534"/>
    </source>
</evidence>
<evidence type="ECO:0000256" key="6">
    <source>
        <dbReference type="SAM" id="MobiDB-lite"/>
    </source>
</evidence>
<keyword evidence="4" id="KW-0378">Hydrolase</keyword>
<dbReference type="GO" id="GO:0004359">
    <property type="term" value="F:glutaminase activity"/>
    <property type="evidence" value="ECO:0007669"/>
    <property type="project" value="UniProtKB-EC"/>
</dbReference>
<evidence type="ECO:0000256" key="1">
    <source>
        <dbReference type="ARBA" id="ARBA00011076"/>
    </source>
</evidence>
<feature type="compositionally biased region" description="Polar residues" evidence="6">
    <location>
        <begin position="32"/>
        <end position="44"/>
    </location>
</feature>
<proteinExistence type="inferred from homology"/>
<comment type="caution">
    <text evidence="7">The sequence shown here is derived from an EMBL/GenBank/DDBJ whole genome shotgun (WGS) entry which is preliminary data.</text>
</comment>
<dbReference type="EC" id="3.5.1.2" evidence="3"/>
<dbReference type="AlphaFoldDB" id="A0AAV4G9L4"/>
<dbReference type="GO" id="GO:0006543">
    <property type="term" value="P:L-glutamine catabolic process"/>
    <property type="evidence" value="ECO:0007669"/>
    <property type="project" value="TreeGrafter"/>
</dbReference>
<dbReference type="PANTHER" id="PTHR12544">
    <property type="entry name" value="GLUTAMINASE"/>
    <property type="match status" value="1"/>
</dbReference>
<dbReference type="Gene3D" id="3.40.710.10">
    <property type="entry name" value="DD-peptidase/beta-lactamase superfamily"/>
    <property type="match status" value="1"/>
</dbReference>
<name>A0AAV4G9L4_9GAST</name>
<evidence type="ECO:0000256" key="3">
    <source>
        <dbReference type="ARBA" id="ARBA00012918"/>
    </source>
</evidence>
<comment type="subunit">
    <text evidence="2">Homotetramer.</text>
</comment>
<dbReference type="InterPro" id="IPR015868">
    <property type="entry name" value="Glutaminase"/>
</dbReference>
<feature type="region of interest" description="Disordered" evidence="6">
    <location>
        <begin position="1"/>
        <end position="56"/>
    </location>
</feature>
<dbReference type="EMBL" id="BMAT01011913">
    <property type="protein sequence ID" value="GFR81899.1"/>
    <property type="molecule type" value="Genomic_DNA"/>
</dbReference>
<feature type="compositionally biased region" description="Basic and acidic residues" evidence="6">
    <location>
        <begin position="16"/>
        <end position="31"/>
    </location>
</feature>
<comment type="similarity">
    <text evidence="1">Belongs to the glutaminase family.</text>
</comment>
<evidence type="ECO:0000256" key="4">
    <source>
        <dbReference type="ARBA" id="ARBA00022801"/>
    </source>
</evidence>
<evidence type="ECO:0000313" key="8">
    <source>
        <dbReference type="Proteomes" id="UP000762676"/>
    </source>
</evidence>